<feature type="domain" description="F-box/LRR-repeat protein 15/At3g58940/PEG3-like LRR" evidence="2">
    <location>
        <begin position="156"/>
        <end position="391"/>
    </location>
</feature>
<dbReference type="PANTHER" id="PTHR34709:SF28">
    <property type="entry name" value="OS08G0272601 PROTEIN"/>
    <property type="match status" value="1"/>
</dbReference>
<reference evidence="4" key="1">
    <citation type="submission" date="2024-06" db="EMBL/GenBank/DDBJ databases">
        <authorList>
            <person name="Ryan C."/>
        </authorList>
    </citation>
    <scope>NUCLEOTIDE SEQUENCE [LARGE SCALE GENOMIC DNA]</scope>
</reference>
<dbReference type="EMBL" id="OZ075115">
    <property type="protein sequence ID" value="CAL5069972.1"/>
    <property type="molecule type" value="Genomic_DNA"/>
</dbReference>
<dbReference type="Gene3D" id="3.80.10.10">
    <property type="entry name" value="Ribonuclease Inhibitor"/>
    <property type="match status" value="1"/>
</dbReference>
<sequence>MGVRSKSRSKRRLRETTPTPAAAATATAEGCGSGVDLISDLSDDLLVYILELLPDARDAVRTHALSRRWRGLWTRVTALRVASSARPEFTSAAAGGGGVGAEWYAAFVTDALALRAAETEPAVEHLAISFNQQKCGVKARDLAAAVAPSIIGSAQAWVRYAVDHAVKSLDLEVRLPLPTSFNNPRRPPMALDQLPSSAALETLRLAIGHAMVQLPATAVFSSLTDLSLERMAVSIDGGQLLTRFLSPACCPRLKKLRMRKLRLKHAGMDKSLLSLEAGELSELSLESMEDPLCLELRTPNLRILQIACSSIEELAVYFAPRLEILKFPDQLPDRVDVVDGELPRLRILRIVRLRSHSCYYDIIAPELLNDDAIHLLQCCKSVRRLHVSLNIPKKIEQVSDIIKGRIPHLPTVTILTVTIFLYELHSSGDGLADILTQCNNLKYLCLDFKYYIVTQKNLGLDLTCHHQDHWKSQEISLAHLKEVEFKGLRGTDCELWLMQSVISSARDLQKLAVSFSPNYRSEDRSEAFDITSLVGDGVWTDCHGACLSYKWRPYL</sequence>
<feature type="region of interest" description="Disordered" evidence="1">
    <location>
        <begin position="1"/>
        <end position="25"/>
    </location>
</feature>
<protein>
    <recommendedName>
        <fullName evidence="2">F-box/LRR-repeat protein 15/At3g58940/PEG3-like LRR domain-containing protein</fullName>
    </recommendedName>
</protein>
<organism evidence="3 4">
    <name type="scientific">Urochloa decumbens</name>
    <dbReference type="NCBI Taxonomy" id="240449"/>
    <lineage>
        <taxon>Eukaryota</taxon>
        <taxon>Viridiplantae</taxon>
        <taxon>Streptophyta</taxon>
        <taxon>Embryophyta</taxon>
        <taxon>Tracheophyta</taxon>
        <taxon>Spermatophyta</taxon>
        <taxon>Magnoliopsida</taxon>
        <taxon>Liliopsida</taxon>
        <taxon>Poales</taxon>
        <taxon>Poaceae</taxon>
        <taxon>PACMAD clade</taxon>
        <taxon>Panicoideae</taxon>
        <taxon>Panicodae</taxon>
        <taxon>Paniceae</taxon>
        <taxon>Melinidinae</taxon>
        <taxon>Urochloa</taxon>
    </lineage>
</organism>
<evidence type="ECO:0000259" key="2">
    <source>
        <dbReference type="Pfam" id="PF24758"/>
    </source>
</evidence>
<feature type="compositionally biased region" description="Basic residues" evidence="1">
    <location>
        <begin position="1"/>
        <end position="13"/>
    </location>
</feature>
<dbReference type="PANTHER" id="PTHR34709">
    <property type="entry name" value="OS10G0396666 PROTEIN"/>
    <property type="match status" value="1"/>
</dbReference>
<proteinExistence type="predicted"/>
<dbReference type="AlphaFoldDB" id="A0ABC9F5L3"/>
<dbReference type="InterPro" id="IPR053781">
    <property type="entry name" value="F-box_AtFBL13-like"/>
</dbReference>
<evidence type="ECO:0000313" key="3">
    <source>
        <dbReference type="EMBL" id="CAL5069972.1"/>
    </source>
</evidence>
<dbReference type="SUPFAM" id="SSF52047">
    <property type="entry name" value="RNI-like"/>
    <property type="match status" value="1"/>
</dbReference>
<feature type="compositionally biased region" description="Low complexity" evidence="1">
    <location>
        <begin position="16"/>
        <end position="25"/>
    </location>
</feature>
<dbReference type="Pfam" id="PF24758">
    <property type="entry name" value="LRR_At5g56370"/>
    <property type="match status" value="1"/>
</dbReference>
<dbReference type="InterPro" id="IPR055411">
    <property type="entry name" value="LRR_FXL15/At3g58940/PEG3-like"/>
</dbReference>
<dbReference type="Proteomes" id="UP001497457">
    <property type="component" value="Chromosome 5rd"/>
</dbReference>
<dbReference type="InterPro" id="IPR032675">
    <property type="entry name" value="LRR_dom_sf"/>
</dbReference>
<dbReference type="InterPro" id="IPR055312">
    <property type="entry name" value="FBL15-like"/>
</dbReference>
<reference evidence="3 4" key="2">
    <citation type="submission" date="2024-10" db="EMBL/GenBank/DDBJ databases">
        <authorList>
            <person name="Ryan C."/>
        </authorList>
    </citation>
    <scope>NUCLEOTIDE SEQUENCE [LARGE SCALE GENOMIC DNA]</scope>
</reference>
<gene>
    <name evidence="3" type="ORF">URODEC1_LOCUS102538</name>
</gene>
<name>A0ABC9F5L3_9POAL</name>
<evidence type="ECO:0000256" key="1">
    <source>
        <dbReference type="SAM" id="MobiDB-lite"/>
    </source>
</evidence>
<evidence type="ECO:0000313" key="4">
    <source>
        <dbReference type="Proteomes" id="UP001497457"/>
    </source>
</evidence>
<dbReference type="SUPFAM" id="SSF81383">
    <property type="entry name" value="F-box domain"/>
    <property type="match status" value="1"/>
</dbReference>
<dbReference type="CDD" id="cd22160">
    <property type="entry name" value="F-box_AtFBL13-like"/>
    <property type="match status" value="1"/>
</dbReference>
<dbReference type="InterPro" id="IPR036047">
    <property type="entry name" value="F-box-like_dom_sf"/>
</dbReference>
<accession>A0ABC9F5L3</accession>
<keyword evidence="4" id="KW-1185">Reference proteome</keyword>